<proteinExistence type="inferred from homology"/>
<protein>
    <recommendedName>
        <fullName evidence="3">Glycine cleavage system H protein</fullName>
    </recommendedName>
</protein>
<dbReference type="PROSITE" id="PS00189">
    <property type="entry name" value="LIPOYL"/>
    <property type="match status" value="1"/>
</dbReference>
<dbReference type="EMBL" id="BAAAQD010000010">
    <property type="protein sequence ID" value="GAA1527400.1"/>
    <property type="molecule type" value="Genomic_DNA"/>
</dbReference>
<keyword evidence="6" id="KW-1185">Reference proteome</keyword>
<sequence length="120" mass="12444">MSAIPSHLSYTRDHEWFSDGVVGITAFAASALGDIVYVQLPEVGTLVTAGEPCGEIESTKSVSDLVAPADGVVVSVNPLIATEPGAVNDDPYRRGWLFTLRLTGAAPELLDAAAYAALVG</sequence>
<evidence type="ECO:0000313" key="5">
    <source>
        <dbReference type="EMBL" id="GAA1527400.1"/>
    </source>
</evidence>
<dbReference type="PANTHER" id="PTHR11715:SF3">
    <property type="entry name" value="GLYCINE CLEAVAGE SYSTEM H PROTEIN-RELATED"/>
    <property type="match status" value="1"/>
</dbReference>
<comment type="similarity">
    <text evidence="1 3">Belongs to the GcvH family.</text>
</comment>
<dbReference type="Proteomes" id="UP001501470">
    <property type="component" value="Unassembled WGS sequence"/>
</dbReference>
<dbReference type="PANTHER" id="PTHR11715">
    <property type="entry name" value="GLYCINE CLEAVAGE SYSTEM H PROTEIN"/>
    <property type="match status" value="1"/>
</dbReference>
<dbReference type="CDD" id="cd06848">
    <property type="entry name" value="GCS_H"/>
    <property type="match status" value="1"/>
</dbReference>
<dbReference type="NCBIfam" id="NF002270">
    <property type="entry name" value="PRK01202.1"/>
    <property type="match status" value="1"/>
</dbReference>
<dbReference type="InterPro" id="IPR003016">
    <property type="entry name" value="2-oxoA_DH_lipoyl-BS"/>
</dbReference>
<feature type="domain" description="Lipoyl-binding" evidence="4">
    <location>
        <begin position="19"/>
        <end position="101"/>
    </location>
</feature>
<accession>A0ABN2AVU8</accession>
<comment type="subunit">
    <text evidence="3">The glycine cleavage system is composed of four proteins: P, T, L and H.</text>
</comment>
<dbReference type="InterPro" id="IPR002930">
    <property type="entry name" value="GCV_H"/>
</dbReference>
<evidence type="ECO:0000256" key="1">
    <source>
        <dbReference type="ARBA" id="ARBA00009249"/>
    </source>
</evidence>
<comment type="function">
    <text evidence="3">The glycine cleavage system catalyzes the degradation of glycine. The H protein shuttles the methylamine group of glycine from the P protein to the T protein.</text>
</comment>
<evidence type="ECO:0000256" key="3">
    <source>
        <dbReference type="HAMAP-Rule" id="MF_00272"/>
    </source>
</evidence>
<feature type="modified residue" description="N6-lipoyllysine" evidence="3">
    <location>
        <position position="60"/>
    </location>
</feature>
<evidence type="ECO:0000256" key="2">
    <source>
        <dbReference type="ARBA" id="ARBA00022823"/>
    </source>
</evidence>
<organism evidence="5 6">
    <name type="scientific">Dactylosporangium maewongense</name>
    <dbReference type="NCBI Taxonomy" id="634393"/>
    <lineage>
        <taxon>Bacteria</taxon>
        <taxon>Bacillati</taxon>
        <taxon>Actinomycetota</taxon>
        <taxon>Actinomycetes</taxon>
        <taxon>Micromonosporales</taxon>
        <taxon>Micromonosporaceae</taxon>
        <taxon>Dactylosporangium</taxon>
    </lineage>
</organism>
<dbReference type="InterPro" id="IPR033753">
    <property type="entry name" value="GCV_H/Fam206"/>
</dbReference>
<evidence type="ECO:0000259" key="4">
    <source>
        <dbReference type="PROSITE" id="PS50968"/>
    </source>
</evidence>
<keyword evidence="2 3" id="KW-0450">Lipoyl</keyword>
<dbReference type="Pfam" id="PF01597">
    <property type="entry name" value="GCV_H"/>
    <property type="match status" value="1"/>
</dbReference>
<dbReference type="InterPro" id="IPR000089">
    <property type="entry name" value="Biotin_lipoyl"/>
</dbReference>
<dbReference type="Gene3D" id="2.40.50.100">
    <property type="match status" value="1"/>
</dbReference>
<comment type="caution">
    <text evidence="5">The sequence shown here is derived from an EMBL/GenBank/DDBJ whole genome shotgun (WGS) entry which is preliminary data.</text>
</comment>
<dbReference type="PROSITE" id="PS50968">
    <property type="entry name" value="BIOTINYL_LIPOYL"/>
    <property type="match status" value="1"/>
</dbReference>
<comment type="cofactor">
    <cofactor evidence="3">
        <name>(R)-lipoate</name>
        <dbReference type="ChEBI" id="CHEBI:83088"/>
    </cofactor>
    <text evidence="3">Binds 1 lipoyl cofactor covalently.</text>
</comment>
<reference evidence="5 6" key="1">
    <citation type="journal article" date="2019" name="Int. J. Syst. Evol. Microbiol.">
        <title>The Global Catalogue of Microorganisms (GCM) 10K type strain sequencing project: providing services to taxonomists for standard genome sequencing and annotation.</title>
        <authorList>
            <consortium name="The Broad Institute Genomics Platform"/>
            <consortium name="The Broad Institute Genome Sequencing Center for Infectious Disease"/>
            <person name="Wu L."/>
            <person name="Ma J."/>
        </authorList>
    </citation>
    <scope>NUCLEOTIDE SEQUENCE [LARGE SCALE GENOMIC DNA]</scope>
    <source>
        <strain evidence="5 6">JCM 15933</strain>
    </source>
</reference>
<evidence type="ECO:0000313" key="6">
    <source>
        <dbReference type="Proteomes" id="UP001501470"/>
    </source>
</evidence>
<dbReference type="SUPFAM" id="SSF51230">
    <property type="entry name" value="Single hybrid motif"/>
    <property type="match status" value="1"/>
</dbReference>
<name>A0ABN2AVU8_9ACTN</name>
<dbReference type="InterPro" id="IPR011053">
    <property type="entry name" value="Single_hybrid_motif"/>
</dbReference>
<dbReference type="HAMAP" id="MF_00272">
    <property type="entry name" value="GcvH"/>
    <property type="match status" value="1"/>
</dbReference>
<gene>
    <name evidence="5" type="primary">gcvH_2</name>
    <name evidence="3" type="synonym">gcvH</name>
    <name evidence="5" type="ORF">GCM10009827_050560</name>
</gene>